<evidence type="ECO:0000313" key="2">
    <source>
        <dbReference type="Proteomes" id="UP000283325"/>
    </source>
</evidence>
<dbReference type="RefSeq" id="WP_029732197.1">
    <property type="nucleotide sequence ID" value="NZ_QRPD01000019.1"/>
</dbReference>
<dbReference type="InterPro" id="IPR006448">
    <property type="entry name" value="Phage_term_ssu_P27"/>
</dbReference>
<reference evidence="1 2" key="1">
    <citation type="submission" date="2018-08" db="EMBL/GenBank/DDBJ databases">
        <title>A genome reference for cultivated species of the human gut microbiota.</title>
        <authorList>
            <person name="Zou Y."/>
            <person name="Xue W."/>
            <person name="Luo G."/>
        </authorList>
    </citation>
    <scope>NUCLEOTIDE SEQUENCE [LARGE SCALE GENOMIC DNA]</scope>
    <source>
        <strain evidence="1 2">AF36-1BH</strain>
    </source>
</reference>
<evidence type="ECO:0008006" key="3">
    <source>
        <dbReference type="Google" id="ProtNLM"/>
    </source>
</evidence>
<name>A0A415MTB7_9FIRM</name>
<sequence>MEKTKKPTKAQIKASLIKQLEAKGANVAHFMDLIYDYMSLYDIKKDLQKDVKERGVAYETTSANGYPIIKQNQSVKDLVAVEKQMLQLLKEMGLTTDEPTGNEMIDEDL</sequence>
<dbReference type="Pfam" id="PF05119">
    <property type="entry name" value="Terminase_4"/>
    <property type="match status" value="1"/>
</dbReference>
<dbReference type="EMBL" id="QRPD01000019">
    <property type="protein sequence ID" value="RHL84330.1"/>
    <property type="molecule type" value="Genomic_DNA"/>
</dbReference>
<proteinExistence type="predicted"/>
<gene>
    <name evidence="1" type="ORF">DWZ98_15580</name>
</gene>
<evidence type="ECO:0000313" key="1">
    <source>
        <dbReference type="EMBL" id="RHL84330.1"/>
    </source>
</evidence>
<organism evidence="1 2">
    <name type="scientific">Dorea formicigenerans</name>
    <dbReference type="NCBI Taxonomy" id="39486"/>
    <lineage>
        <taxon>Bacteria</taxon>
        <taxon>Bacillati</taxon>
        <taxon>Bacillota</taxon>
        <taxon>Clostridia</taxon>
        <taxon>Lachnospirales</taxon>
        <taxon>Lachnospiraceae</taxon>
        <taxon>Dorea</taxon>
    </lineage>
</organism>
<accession>A0A415MTB7</accession>
<protein>
    <recommendedName>
        <fullName evidence="3">RNA polymerase subunit sigma-70</fullName>
    </recommendedName>
</protein>
<dbReference type="AlphaFoldDB" id="A0A415MTB7"/>
<dbReference type="Proteomes" id="UP000283325">
    <property type="component" value="Unassembled WGS sequence"/>
</dbReference>
<comment type="caution">
    <text evidence="1">The sequence shown here is derived from an EMBL/GenBank/DDBJ whole genome shotgun (WGS) entry which is preliminary data.</text>
</comment>